<evidence type="ECO:0000313" key="11">
    <source>
        <dbReference type="EMBL" id="EON69970.1"/>
    </source>
</evidence>
<dbReference type="GO" id="GO:0005524">
    <property type="term" value="F:ATP binding"/>
    <property type="evidence" value="ECO:0007669"/>
    <property type="project" value="UniProtKB-KW"/>
</dbReference>
<keyword evidence="12" id="KW-1185">Reference proteome</keyword>
<dbReference type="CDD" id="cd00180">
    <property type="entry name" value="PKc"/>
    <property type="match status" value="1"/>
</dbReference>
<dbReference type="PROSITE" id="PS00108">
    <property type="entry name" value="PROTEIN_KINASE_ST"/>
    <property type="match status" value="1"/>
</dbReference>
<dbReference type="GeneID" id="19906546"/>
<keyword evidence="4" id="KW-0547">Nucleotide-binding</keyword>
<gene>
    <name evidence="11" type="ORF">W97_09235</name>
</gene>
<feature type="region of interest" description="Disordered" evidence="9">
    <location>
        <begin position="480"/>
        <end position="499"/>
    </location>
</feature>
<feature type="domain" description="Protein kinase" evidence="10">
    <location>
        <begin position="126"/>
        <end position="400"/>
    </location>
</feature>
<dbReference type="PANTHER" id="PTHR43671:SF98">
    <property type="entry name" value="SERINE_THREONINE-PROTEIN KINASE NEK11"/>
    <property type="match status" value="1"/>
</dbReference>
<organism evidence="11 12">
    <name type="scientific">Coniosporium apollinis (strain CBS 100218)</name>
    <name type="common">Rock-inhabiting black yeast</name>
    <dbReference type="NCBI Taxonomy" id="1168221"/>
    <lineage>
        <taxon>Eukaryota</taxon>
        <taxon>Fungi</taxon>
        <taxon>Dikarya</taxon>
        <taxon>Ascomycota</taxon>
        <taxon>Pezizomycotina</taxon>
        <taxon>Dothideomycetes</taxon>
        <taxon>Dothideomycetes incertae sedis</taxon>
        <taxon>Coniosporium</taxon>
    </lineage>
</organism>
<keyword evidence="6" id="KW-0067">ATP-binding</keyword>
<dbReference type="InterPro" id="IPR000719">
    <property type="entry name" value="Prot_kinase_dom"/>
</dbReference>
<name>R7Z708_CONA1</name>
<dbReference type="SUPFAM" id="SSF56112">
    <property type="entry name" value="Protein kinase-like (PK-like)"/>
    <property type="match status" value="1"/>
</dbReference>
<protein>
    <recommendedName>
        <fullName evidence="1">non-specific serine/threonine protein kinase</fullName>
        <ecNumber evidence="1">2.7.11.1</ecNumber>
    </recommendedName>
</protein>
<evidence type="ECO:0000256" key="3">
    <source>
        <dbReference type="ARBA" id="ARBA00022679"/>
    </source>
</evidence>
<dbReference type="eggNOG" id="KOG0198">
    <property type="taxonomic scope" value="Eukaryota"/>
</dbReference>
<dbReference type="InterPro" id="IPR011009">
    <property type="entry name" value="Kinase-like_dom_sf"/>
</dbReference>
<evidence type="ECO:0000256" key="2">
    <source>
        <dbReference type="ARBA" id="ARBA00022527"/>
    </source>
</evidence>
<reference evidence="12" key="1">
    <citation type="submission" date="2012-06" db="EMBL/GenBank/DDBJ databases">
        <title>The genome sequence of Coniosporium apollinis CBS 100218.</title>
        <authorList>
            <consortium name="The Broad Institute Genome Sequencing Platform"/>
            <person name="Cuomo C."/>
            <person name="Gorbushina A."/>
            <person name="Noack S."/>
            <person name="Walker B."/>
            <person name="Young S.K."/>
            <person name="Zeng Q."/>
            <person name="Gargeya S."/>
            <person name="Fitzgerald M."/>
            <person name="Haas B."/>
            <person name="Abouelleil A."/>
            <person name="Alvarado L."/>
            <person name="Arachchi H.M."/>
            <person name="Berlin A.M."/>
            <person name="Chapman S.B."/>
            <person name="Goldberg J."/>
            <person name="Griggs A."/>
            <person name="Gujja S."/>
            <person name="Hansen M."/>
            <person name="Howarth C."/>
            <person name="Imamovic A."/>
            <person name="Larimer J."/>
            <person name="McCowan C."/>
            <person name="Montmayeur A."/>
            <person name="Murphy C."/>
            <person name="Neiman D."/>
            <person name="Pearson M."/>
            <person name="Priest M."/>
            <person name="Roberts A."/>
            <person name="Saif S."/>
            <person name="Shea T."/>
            <person name="Sisk P."/>
            <person name="Sykes S."/>
            <person name="Wortman J."/>
            <person name="Nusbaum C."/>
            <person name="Birren B."/>
        </authorList>
    </citation>
    <scope>NUCLEOTIDE SEQUENCE [LARGE SCALE GENOMIC DNA]</scope>
    <source>
        <strain evidence="12">CBS 100218</strain>
    </source>
</reference>
<dbReference type="EC" id="2.7.11.1" evidence="1"/>
<evidence type="ECO:0000256" key="5">
    <source>
        <dbReference type="ARBA" id="ARBA00022777"/>
    </source>
</evidence>
<keyword evidence="2 11" id="KW-0723">Serine/threonine-protein kinase</keyword>
<accession>R7Z708</accession>
<dbReference type="EMBL" id="JH767649">
    <property type="protein sequence ID" value="EON69970.1"/>
    <property type="molecule type" value="Genomic_DNA"/>
</dbReference>
<dbReference type="GO" id="GO:0005634">
    <property type="term" value="C:nucleus"/>
    <property type="evidence" value="ECO:0007669"/>
    <property type="project" value="TreeGrafter"/>
</dbReference>
<evidence type="ECO:0000256" key="6">
    <source>
        <dbReference type="ARBA" id="ARBA00022840"/>
    </source>
</evidence>
<dbReference type="HOGENOM" id="CLU_322364_0_0_1"/>
<dbReference type="Gene3D" id="1.10.510.10">
    <property type="entry name" value="Transferase(Phosphotransferase) domain 1"/>
    <property type="match status" value="1"/>
</dbReference>
<dbReference type="Pfam" id="PF00069">
    <property type="entry name" value="Pkinase"/>
    <property type="match status" value="1"/>
</dbReference>
<dbReference type="InterPro" id="IPR050660">
    <property type="entry name" value="NEK_Ser/Thr_kinase"/>
</dbReference>
<evidence type="ECO:0000313" key="12">
    <source>
        <dbReference type="Proteomes" id="UP000016924"/>
    </source>
</evidence>
<comment type="catalytic activity">
    <reaction evidence="7">
        <text>L-threonyl-[protein] + ATP = O-phospho-L-threonyl-[protein] + ADP + H(+)</text>
        <dbReference type="Rhea" id="RHEA:46608"/>
        <dbReference type="Rhea" id="RHEA-COMP:11060"/>
        <dbReference type="Rhea" id="RHEA-COMP:11605"/>
        <dbReference type="ChEBI" id="CHEBI:15378"/>
        <dbReference type="ChEBI" id="CHEBI:30013"/>
        <dbReference type="ChEBI" id="CHEBI:30616"/>
        <dbReference type="ChEBI" id="CHEBI:61977"/>
        <dbReference type="ChEBI" id="CHEBI:456216"/>
        <dbReference type="EC" id="2.7.11.1"/>
    </reaction>
</comment>
<proteinExistence type="predicted"/>
<keyword evidence="3" id="KW-0808">Transferase</keyword>
<evidence type="ECO:0000256" key="9">
    <source>
        <dbReference type="SAM" id="MobiDB-lite"/>
    </source>
</evidence>
<comment type="catalytic activity">
    <reaction evidence="8">
        <text>L-seryl-[protein] + ATP = O-phospho-L-seryl-[protein] + ADP + H(+)</text>
        <dbReference type="Rhea" id="RHEA:17989"/>
        <dbReference type="Rhea" id="RHEA-COMP:9863"/>
        <dbReference type="Rhea" id="RHEA-COMP:11604"/>
        <dbReference type="ChEBI" id="CHEBI:15378"/>
        <dbReference type="ChEBI" id="CHEBI:29999"/>
        <dbReference type="ChEBI" id="CHEBI:30616"/>
        <dbReference type="ChEBI" id="CHEBI:83421"/>
        <dbReference type="ChEBI" id="CHEBI:456216"/>
        <dbReference type="EC" id="2.7.11.1"/>
    </reaction>
</comment>
<dbReference type="RefSeq" id="XP_007785287.1">
    <property type="nucleotide sequence ID" value="XM_007787097.1"/>
</dbReference>
<dbReference type="SMART" id="SM00220">
    <property type="entry name" value="S_TKc"/>
    <property type="match status" value="1"/>
</dbReference>
<dbReference type="OrthoDB" id="4062651at2759"/>
<dbReference type="STRING" id="1168221.R7Z708"/>
<keyword evidence="5 11" id="KW-0418">Kinase</keyword>
<evidence type="ECO:0000256" key="7">
    <source>
        <dbReference type="ARBA" id="ARBA00047899"/>
    </source>
</evidence>
<dbReference type="InterPro" id="IPR008271">
    <property type="entry name" value="Ser/Thr_kinase_AS"/>
</dbReference>
<evidence type="ECO:0000256" key="1">
    <source>
        <dbReference type="ARBA" id="ARBA00012513"/>
    </source>
</evidence>
<evidence type="ECO:0000259" key="10">
    <source>
        <dbReference type="PROSITE" id="PS50011"/>
    </source>
</evidence>
<dbReference type="GO" id="GO:0004674">
    <property type="term" value="F:protein serine/threonine kinase activity"/>
    <property type="evidence" value="ECO:0007669"/>
    <property type="project" value="UniProtKB-KW"/>
</dbReference>
<evidence type="ECO:0000256" key="8">
    <source>
        <dbReference type="ARBA" id="ARBA00048679"/>
    </source>
</evidence>
<evidence type="ECO:0000256" key="4">
    <source>
        <dbReference type="ARBA" id="ARBA00022741"/>
    </source>
</evidence>
<sequence length="898" mass="101177">MLRRDDLSRRLGAYFDEGRRNPYSDAQIQEVSSLLVHLEDSWSRVPRLYIVLRQVGQLSRLNELIDIGFNDHWFPVTTRSLPSFLSPSVRADICDTQSLVLTKSIDLEKGENGRHRHYAKGETLPFQSKEILGSGGFSQVDRVLSLISYKEYARKRMRRRAVFGNDTKEAMRQFAAEVDILKRVKHRHIVEFVGSYTDAHYLGILMSPVADHDLAAYLAVCPFPPSRIAEVRTFFGCLVTALQYLHDHRIRHKDIKPGNILIKGGNVLFTDFGLSRDSADGVGSTTSGITALSPRYCAPEVAAMTTRNASSDIWSLGCVFLEMAAVLKGWKMSDFKEYFDTTGSREPFIRVNLEATFQLIAELRTVGFAKDDIPLGWIERMLRLDRNARPTAAELITEIIKCTGDGMRFCGICCLAEEESDETDELDEFFESTATTLNVSPSPAPPALSEIKAVLQASGAKPTVAIPPNESRSIQSTVIEQASPQCSEPALTSQQTTNDRLADSVETSSQTVTPLSKFTQSDKEESTEVIGTANLRQDGVNNVSVPTLVEPEISETGGDEAVPQDQPEKVEAMAPALNFPKAPMSIERQHEVVQLMTEFHELKDKYQKVKKYYFEKKAQAHRLERLVADKRLYYSQTSLDDTQYANHFARLDGMIKQVAFNIRKDWCHIPCWMQESVNEEAMALGKHEMNVVGRAFFSRELAERLFNRVFHPDIHLKLSIQLKSIENAYIASIAPHKSSEEAQKQYENLLRWRVATLDGLQEILQSPQSQKTRQILVQDLVDELVDELANYLRYSASDNQELHRGLKMLVELAVFIAAHIPRESRGIRLHYFTPGQAVDVELMDVELGLPRLTNPMDTDYSTKLPGHDMVRLAAGFCVTDANNKAIIKARVYRGQGVH</sequence>
<dbReference type="PROSITE" id="PS50011">
    <property type="entry name" value="PROTEIN_KINASE_DOM"/>
    <property type="match status" value="1"/>
</dbReference>
<dbReference type="PANTHER" id="PTHR43671">
    <property type="entry name" value="SERINE/THREONINE-PROTEIN KINASE NEK"/>
    <property type="match status" value="1"/>
</dbReference>
<dbReference type="Proteomes" id="UP000016924">
    <property type="component" value="Unassembled WGS sequence"/>
</dbReference>
<dbReference type="AlphaFoldDB" id="R7Z708"/>